<evidence type="ECO:0000256" key="7">
    <source>
        <dbReference type="ARBA" id="ARBA00022989"/>
    </source>
</evidence>
<dbReference type="InterPro" id="IPR006201">
    <property type="entry name" value="Neur_channel"/>
</dbReference>
<comment type="function">
    <text evidence="1">After binding acetylcholine, the AChR responds by an extensive change in conformation that affects all subunits and leads to opening of an ion-conducting channel across the plasma membrane.</text>
</comment>
<dbReference type="Gene3D" id="1.20.58.390">
    <property type="entry name" value="Neurotransmitter-gated ion-channel transmembrane domain"/>
    <property type="match status" value="2"/>
</dbReference>
<dbReference type="PROSITE" id="PS00236">
    <property type="entry name" value="NEUROTR_ION_CHANNEL"/>
    <property type="match status" value="1"/>
</dbReference>
<keyword evidence="6 18" id="KW-0732">Signal</keyword>
<evidence type="ECO:0000256" key="15">
    <source>
        <dbReference type="ARBA" id="ARBA00023286"/>
    </source>
</evidence>
<organism evidence="22 23">
    <name type="scientific">Hypsibius exemplaris</name>
    <name type="common">Freshwater tardigrade</name>
    <dbReference type="NCBI Taxonomy" id="2072580"/>
    <lineage>
        <taxon>Eukaryota</taxon>
        <taxon>Metazoa</taxon>
        <taxon>Ecdysozoa</taxon>
        <taxon>Tardigrada</taxon>
        <taxon>Eutardigrada</taxon>
        <taxon>Parachela</taxon>
        <taxon>Hypsibioidea</taxon>
        <taxon>Hypsibiidae</taxon>
        <taxon>Hypsibius</taxon>
    </lineage>
</organism>
<dbReference type="FunFam" id="1.20.58.390:FF:000012">
    <property type="entry name" value="Acetylcholine receptor subunit alpha-like"/>
    <property type="match status" value="1"/>
</dbReference>
<evidence type="ECO:0000256" key="5">
    <source>
        <dbReference type="ARBA" id="ARBA00022692"/>
    </source>
</evidence>
<feature type="domain" description="Neurotransmitter-gated ion-channel transmembrane" evidence="21">
    <location>
        <begin position="253"/>
        <end position="510"/>
    </location>
</feature>
<keyword evidence="8" id="KW-0770">Synapse</keyword>
<evidence type="ECO:0000256" key="11">
    <source>
        <dbReference type="ARBA" id="ARBA00023157"/>
    </source>
</evidence>
<dbReference type="AlphaFoldDB" id="A0A1W0WF36"/>
<reference evidence="23" key="1">
    <citation type="submission" date="2017-01" db="EMBL/GenBank/DDBJ databases">
        <title>Comparative genomics of anhydrobiosis in the tardigrade Hypsibius dujardini.</title>
        <authorList>
            <person name="Yoshida Y."/>
            <person name="Koutsovoulos G."/>
            <person name="Laetsch D."/>
            <person name="Stevens L."/>
            <person name="Kumar S."/>
            <person name="Horikawa D."/>
            <person name="Ishino K."/>
            <person name="Komine S."/>
            <person name="Tomita M."/>
            <person name="Blaxter M."/>
            <person name="Arakawa K."/>
        </authorList>
    </citation>
    <scope>NUCLEOTIDE SEQUENCE [LARGE SCALE GENOMIC DNA]</scope>
    <source>
        <strain evidence="23">Z151</strain>
    </source>
</reference>
<dbReference type="InterPro" id="IPR006029">
    <property type="entry name" value="Neurotrans-gated_channel_TM"/>
</dbReference>
<evidence type="ECO:0000256" key="10">
    <source>
        <dbReference type="ARBA" id="ARBA00023136"/>
    </source>
</evidence>
<evidence type="ECO:0000313" key="22">
    <source>
        <dbReference type="EMBL" id="OQV13811.1"/>
    </source>
</evidence>
<keyword evidence="14" id="KW-0628">Postsynaptic cell membrane</keyword>
<feature type="signal peptide" evidence="18">
    <location>
        <begin position="1"/>
        <end position="27"/>
    </location>
</feature>
<evidence type="ECO:0000256" key="18">
    <source>
        <dbReference type="RuleBase" id="RU000687"/>
    </source>
</evidence>
<comment type="caution">
    <text evidence="22">The sequence shown here is derived from an EMBL/GenBank/DDBJ whole genome shotgun (WGS) entry which is preliminary data.</text>
</comment>
<dbReference type="SUPFAM" id="SSF90112">
    <property type="entry name" value="Neurotransmitter-gated ion-channel transmembrane pore"/>
    <property type="match status" value="1"/>
</dbReference>
<evidence type="ECO:0000313" key="23">
    <source>
        <dbReference type="Proteomes" id="UP000192578"/>
    </source>
</evidence>
<evidence type="ECO:0000256" key="9">
    <source>
        <dbReference type="ARBA" id="ARBA00023065"/>
    </source>
</evidence>
<feature type="domain" description="Neurotransmitter-gated ion-channel ligand-binding" evidence="20">
    <location>
        <begin position="32"/>
        <end position="246"/>
    </location>
</feature>
<keyword evidence="12 22" id="KW-0675">Receptor</keyword>
<dbReference type="InterPro" id="IPR036719">
    <property type="entry name" value="Neuro-gated_channel_TM_sf"/>
</dbReference>
<keyword evidence="16 18" id="KW-0407">Ion channel</keyword>
<dbReference type="InterPro" id="IPR018000">
    <property type="entry name" value="Neurotransmitter_ion_chnl_CS"/>
</dbReference>
<comment type="subcellular location">
    <subcellularLocation>
        <location evidence="17">Postsynaptic cell membrane</location>
        <topology evidence="17">Multi-pass membrane protein</topology>
    </subcellularLocation>
</comment>
<feature type="transmembrane region" description="Helical" evidence="18">
    <location>
        <begin position="247"/>
        <end position="271"/>
    </location>
</feature>
<evidence type="ECO:0000259" key="20">
    <source>
        <dbReference type="Pfam" id="PF02931"/>
    </source>
</evidence>
<name>A0A1W0WF36_HYPEX</name>
<dbReference type="GO" id="GO:0022848">
    <property type="term" value="F:acetylcholine-gated monoatomic cation-selective channel activity"/>
    <property type="evidence" value="ECO:0007669"/>
    <property type="project" value="InterPro"/>
</dbReference>
<feature type="transmembrane region" description="Helical" evidence="18">
    <location>
        <begin position="312"/>
        <end position="333"/>
    </location>
</feature>
<evidence type="ECO:0000256" key="1">
    <source>
        <dbReference type="ARBA" id="ARBA00003328"/>
    </source>
</evidence>
<keyword evidence="4" id="KW-1003">Cell membrane</keyword>
<dbReference type="CDD" id="cd19031">
    <property type="entry name" value="LGIC_ECD_nAChR_proto_alpha-like"/>
    <property type="match status" value="1"/>
</dbReference>
<dbReference type="NCBIfam" id="TIGR00860">
    <property type="entry name" value="LIC"/>
    <property type="match status" value="1"/>
</dbReference>
<keyword evidence="9 18" id="KW-0406">Ion transport</keyword>
<keyword evidence="13" id="KW-0325">Glycoprotein</keyword>
<dbReference type="EMBL" id="MTYJ01000115">
    <property type="protein sequence ID" value="OQV13811.1"/>
    <property type="molecule type" value="Genomic_DNA"/>
</dbReference>
<feature type="compositionally biased region" description="Basic and acidic residues" evidence="19">
    <location>
        <begin position="388"/>
        <end position="399"/>
    </location>
</feature>
<dbReference type="PRINTS" id="PR00254">
    <property type="entry name" value="NICOTINICR"/>
</dbReference>
<evidence type="ECO:0000259" key="21">
    <source>
        <dbReference type="Pfam" id="PF02932"/>
    </source>
</evidence>
<dbReference type="InterPro" id="IPR006202">
    <property type="entry name" value="Neur_chan_lig-bd"/>
</dbReference>
<evidence type="ECO:0000256" key="6">
    <source>
        <dbReference type="ARBA" id="ARBA00022729"/>
    </source>
</evidence>
<keyword evidence="10 18" id="KW-0472">Membrane</keyword>
<protein>
    <submittedName>
        <fullName evidence="22">Acetylcholine receptor subunit beta-like 2</fullName>
    </submittedName>
</protein>
<feature type="transmembrane region" description="Helical" evidence="18">
    <location>
        <begin position="494"/>
        <end position="512"/>
    </location>
</feature>
<proteinExistence type="inferred from homology"/>
<keyword evidence="23" id="KW-1185">Reference proteome</keyword>
<evidence type="ECO:0000256" key="2">
    <source>
        <dbReference type="ARBA" id="ARBA00009237"/>
    </source>
</evidence>
<evidence type="ECO:0000256" key="14">
    <source>
        <dbReference type="ARBA" id="ARBA00023257"/>
    </source>
</evidence>
<dbReference type="GO" id="GO:0004888">
    <property type="term" value="F:transmembrane signaling receptor activity"/>
    <property type="evidence" value="ECO:0007669"/>
    <property type="project" value="InterPro"/>
</dbReference>
<feature type="transmembrane region" description="Helical" evidence="18">
    <location>
        <begin position="278"/>
        <end position="300"/>
    </location>
</feature>
<feature type="chain" id="PRO_5022258982" evidence="18">
    <location>
        <begin position="28"/>
        <end position="529"/>
    </location>
</feature>
<evidence type="ECO:0000256" key="16">
    <source>
        <dbReference type="ARBA" id="ARBA00023303"/>
    </source>
</evidence>
<dbReference type="Pfam" id="PF02932">
    <property type="entry name" value="Neur_chan_memb"/>
    <property type="match status" value="1"/>
</dbReference>
<dbReference type="InterPro" id="IPR038050">
    <property type="entry name" value="Neuro_actylchol_rec"/>
</dbReference>
<keyword evidence="15" id="KW-1071">Ligand-gated ion channel</keyword>
<keyword evidence="3 18" id="KW-0813">Transport</keyword>
<keyword evidence="7 18" id="KW-1133">Transmembrane helix</keyword>
<evidence type="ECO:0000256" key="8">
    <source>
        <dbReference type="ARBA" id="ARBA00023018"/>
    </source>
</evidence>
<dbReference type="Gene3D" id="2.70.170.10">
    <property type="entry name" value="Neurotransmitter-gated ion-channel ligand-binding domain"/>
    <property type="match status" value="1"/>
</dbReference>
<dbReference type="OrthoDB" id="5975154at2759"/>
<dbReference type="CDD" id="cd19064">
    <property type="entry name" value="LGIC_TM_nAChR"/>
    <property type="match status" value="1"/>
</dbReference>
<sequence>MFFGRLSRTFGIWQLGWIILLVQDARGNNDAKRLYDDLLAGYNRLIRPVGNNTERLTVKMGLRLSQLIDVDEKNQIMTVNVWVRQEWNDTKLKWNPKEYGGVERLYVPSTMIWLPDIVLYNNADGNYEVTLMTKATLHPDGLVIWEPPAIYKSSCSINVQYFPFDIQDCTMKFGSWTYDGFQVDLKHIDEVEGTNQIKSGIDLLEYYPSVEWEIIGVPAIRNEKFYPCCAEPYPDITFNVTIRRKTLFYTVNLIIPCVAISFLTVLVFYLPSASGEKVTLCISILLSLTVFFLLLAEIIPPTSLVVPLIGKYLLFTMVLVTLSIVVTVAVLNVHFRSPSAHRMAPWVRRMFIDILPRMLCMQRPIDEWHNNPQQNRVRIRTCNGVEIRESHPASDDNGRGRGGPTTRETTFENVRNSAGWLSRGMAMGESDLLTPNNNIPMDSTVGLRERKKYAPDIQKAVEGVVYIADHIRKAEELNEVMEDWQFVAMVLDRLFLWIFTLSCIVGTLGILLDAPMLFDYREAIDKKKL</sequence>
<dbReference type="Proteomes" id="UP000192578">
    <property type="component" value="Unassembled WGS sequence"/>
</dbReference>
<dbReference type="FunFam" id="1.20.58.390:FF:000022">
    <property type="entry name" value="Nicotinic acetylcholine receptor subunit alpha4"/>
    <property type="match status" value="1"/>
</dbReference>
<evidence type="ECO:0000256" key="17">
    <source>
        <dbReference type="ARBA" id="ARBA00034104"/>
    </source>
</evidence>
<dbReference type="InterPro" id="IPR036734">
    <property type="entry name" value="Neur_chan_lig-bd_sf"/>
</dbReference>
<dbReference type="PANTHER" id="PTHR18945">
    <property type="entry name" value="NEUROTRANSMITTER GATED ION CHANNEL"/>
    <property type="match status" value="1"/>
</dbReference>
<evidence type="ECO:0000256" key="19">
    <source>
        <dbReference type="SAM" id="MobiDB-lite"/>
    </source>
</evidence>
<keyword evidence="11" id="KW-1015">Disulfide bond</keyword>
<keyword evidence="5 18" id="KW-0812">Transmembrane</keyword>
<dbReference type="Pfam" id="PF02931">
    <property type="entry name" value="Neur_chan_LBD"/>
    <property type="match status" value="1"/>
</dbReference>
<feature type="region of interest" description="Disordered" evidence="19">
    <location>
        <begin position="388"/>
        <end position="409"/>
    </location>
</feature>
<comment type="similarity">
    <text evidence="2">Belongs to the ligand-gated ion channel (TC 1.A.9) family. Acetylcholine receptor (TC 1.A.9.1) subfamily.</text>
</comment>
<dbReference type="FunFam" id="2.70.170.10:FF:000013">
    <property type="entry name" value="Acetylcholine receptor subunit alpha"/>
    <property type="match status" value="1"/>
</dbReference>
<evidence type="ECO:0000256" key="3">
    <source>
        <dbReference type="ARBA" id="ARBA00022448"/>
    </source>
</evidence>
<accession>A0A1W0WF36</accession>
<dbReference type="PRINTS" id="PR00252">
    <property type="entry name" value="NRIONCHANNEL"/>
</dbReference>
<dbReference type="GO" id="GO:0045211">
    <property type="term" value="C:postsynaptic membrane"/>
    <property type="evidence" value="ECO:0007669"/>
    <property type="project" value="UniProtKB-SubCell"/>
</dbReference>
<gene>
    <name evidence="22" type="ORF">BV898_11922</name>
</gene>
<dbReference type="GO" id="GO:0007271">
    <property type="term" value="P:synaptic transmission, cholinergic"/>
    <property type="evidence" value="ECO:0007669"/>
    <property type="project" value="UniProtKB-ARBA"/>
</dbReference>
<evidence type="ECO:0000256" key="4">
    <source>
        <dbReference type="ARBA" id="ARBA00022475"/>
    </source>
</evidence>
<dbReference type="InterPro" id="IPR002394">
    <property type="entry name" value="Nicotinic_acetylcholine_rcpt"/>
</dbReference>
<dbReference type="SUPFAM" id="SSF63712">
    <property type="entry name" value="Nicotinic receptor ligand binding domain-like"/>
    <property type="match status" value="1"/>
</dbReference>
<evidence type="ECO:0000256" key="12">
    <source>
        <dbReference type="ARBA" id="ARBA00023170"/>
    </source>
</evidence>
<evidence type="ECO:0000256" key="13">
    <source>
        <dbReference type="ARBA" id="ARBA00023180"/>
    </source>
</evidence>